<proteinExistence type="predicted"/>
<name>A0A1M6RPZ4_9FIRM</name>
<evidence type="ECO:0000313" key="1">
    <source>
        <dbReference type="EMBL" id="SHK34536.1"/>
    </source>
</evidence>
<gene>
    <name evidence="1" type="ORF">SAMN02745243_02756</name>
</gene>
<dbReference type="STRING" id="1121950.SAMN02745243_02756"/>
<evidence type="ECO:0000313" key="2">
    <source>
        <dbReference type="Proteomes" id="UP000184301"/>
    </source>
</evidence>
<organism evidence="1 2">
    <name type="scientific">Hespellia stercorisuis DSM 15480</name>
    <dbReference type="NCBI Taxonomy" id="1121950"/>
    <lineage>
        <taxon>Bacteria</taxon>
        <taxon>Bacillati</taxon>
        <taxon>Bacillota</taxon>
        <taxon>Clostridia</taxon>
        <taxon>Lachnospirales</taxon>
        <taxon>Lachnospiraceae</taxon>
        <taxon>Hespellia</taxon>
    </lineage>
</organism>
<accession>A0A1M6RPZ4</accession>
<dbReference type="RefSeq" id="WP_159434654.1">
    <property type="nucleotide sequence ID" value="NZ_FQZY01000043.1"/>
</dbReference>
<dbReference type="AlphaFoldDB" id="A0A1M6RPZ4"/>
<dbReference type="Proteomes" id="UP000184301">
    <property type="component" value="Unassembled WGS sequence"/>
</dbReference>
<reference evidence="1 2" key="1">
    <citation type="submission" date="2016-11" db="EMBL/GenBank/DDBJ databases">
        <authorList>
            <person name="Jaros S."/>
            <person name="Januszkiewicz K."/>
            <person name="Wedrychowicz H."/>
        </authorList>
    </citation>
    <scope>NUCLEOTIDE SEQUENCE [LARGE SCALE GENOMIC DNA]</scope>
    <source>
        <strain evidence="1 2">DSM 15480</strain>
    </source>
</reference>
<keyword evidence="2" id="KW-1185">Reference proteome</keyword>
<dbReference type="EMBL" id="FQZY01000043">
    <property type="protein sequence ID" value="SHK34536.1"/>
    <property type="molecule type" value="Genomic_DNA"/>
</dbReference>
<feature type="non-terminal residue" evidence="1">
    <location>
        <position position="102"/>
    </location>
</feature>
<sequence length="102" mass="11555">MEKVRALWINSSDPRGAVGIVRTTDPETKRSDYYIGIGMEDNLNEMVDIGYIVATGQKYPSLDHIVKFQNDEQADDESPMDKITAKAMEILCDKYCKYPCTV</sequence>
<protein>
    <submittedName>
        <fullName evidence="1">Uncharacterized protein</fullName>
    </submittedName>
</protein>